<evidence type="ECO:0000313" key="2">
    <source>
        <dbReference type="Proteomes" id="UP000664495"/>
    </source>
</evidence>
<comment type="caution">
    <text evidence="1">The sequence shown here is derived from an EMBL/GenBank/DDBJ whole genome shotgun (WGS) entry which is preliminary data.</text>
</comment>
<proteinExistence type="predicted"/>
<dbReference type="Pfam" id="PF11148">
    <property type="entry name" value="DUF2922"/>
    <property type="match status" value="1"/>
</dbReference>
<dbReference type="InterPro" id="IPR021321">
    <property type="entry name" value="DUF2922"/>
</dbReference>
<dbReference type="EMBL" id="JAFLVR010000038">
    <property type="protein sequence ID" value="MBO0453718.1"/>
    <property type="molecule type" value="Genomic_DNA"/>
</dbReference>
<gene>
    <name evidence="1" type="ORF">JZO85_15765</name>
</gene>
<organism evidence="1 2">
    <name type="scientific">Candidatus Enterococcus murrayae</name>
    <dbReference type="NCBI Taxonomy" id="2815321"/>
    <lineage>
        <taxon>Bacteria</taxon>
        <taxon>Bacillati</taxon>
        <taxon>Bacillota</taxon>
        <taxon>Bacilli</taxon>
        <taxon>Lactobacillales</taxon>
        <taxon>Enterococcaceae</taxon>
        <taxon>Enterococcus</taxon>
    </lineage>
</organism>
<reference evidence="1 2" key="1">
    <citation type="submission" date="2021-03" db="EMBL/GenBank/DDBJ databases">
        <title>Enterococcal diversity collection.</title>
        <authorList>
            <person name="Gilmore M.S."/>
            <person name="Schwartzman J."/>
            <person name="Van Tyne D."/>
            <person name="Martin M."/>
            <person name="Earl A.M."/>
            <person name="Manson A.L."/>
            <person name="Straub T."/>
            <person name="Salamzade R."/>
            <person name="Saavedra J."/>
            <person name="Lebreton F."/>
            <person name="Prichula J."/>
            <person name="Schaufler K."/>
            <person name="Gaca A."/>
            <person name="Sgardioli B."/>
            <person name="Wagenaar J."/>
            <person name="Strong T."/>
        </authorList>
    </citation>
    <scope>NUCLEOTIDE SEQUENCE [LARGE SCALE GENOMIC DNA]</scope>
    <source>
        <strain evidence="1 2">MJM16</strain>
    </source>
</reference>
<name>A0ABS3HJT0_9ENTE</name>
<keyword evidence="2" id="KW-1185">Reference proteome</keyword>
<evidence type="ECO:0000313" key="1">
    <source>
        <dbReference type="EMBL" id="MBO0453718.1"/>
    </source>
</evidence>
<sequence length="70" mass="7629">MVKLVANFTSNGGSSQTLTLADPNRSYTPAQLKGLLEQIGPLDLFSKDGNTLYDTVESAMFVETKETILF</sequence>
<protein>
    <submittedName>
        <fullName evidence="1">DUF2922 domain-containing protein</fullName>
    </submittedName>
</protein>
<accession>A0ABS3HJT0</accession>
<dbReference type="Proteomes" id="UP000664495">
    <property type="component" value="Unassembled WGS sequence"/>
</dbReference>